<dbReference type="Proteomes" id="UP000216363">
    <property type="component" value="Unassembled WGS sequence"/>
</dbReference>
<evidence type="ECO:0000313" key="1">
    <source>
        <dbReference type="EMBL" id="OYR26312.1"/>
    </source>
</evidence>
<organism evidence="1 2">
    <name type="scientific">Brucella lupini</name>
    <dbReference type="NCBI Taxonomy" id="255457"/>
    <lineage>
        <taxon>Bacteria</taxon>
        <taxon>Pseudomonadati</taxon>
        <taxon>Pseudomonadota</taxon>
        <taxon>Alphaproteobacteria</taxon>
        <taxon>Hyphomicrobiales</taxon>
        <taxon>Brucellaceae</taxon>
        <taxon>Brucella/Ochrobactrum group</taxon>
        <taxon>Brucella</taxon>
    </lineage>
</organism>
<protein>
    <submittedName>
        <fullName evidence="1">Major facilitator superfamily MFS_1 domain protein</fullName>
    </submittedName>
</protein>
<sequence>MLAMILLATKTPKAKTRMAFRSKRVVRTNASGAVRAKVIEKIDVSCPAALTETLKPGAMPGRMPTIMFSAVPVTKVASASTNNRMSIFAIPFHGNTMRAANGPAWRYCMPGFEAKLRLSLI</sequence>
<dbReference type="EMBL" id="NNRN01000055">
    <property type="protein sequence ID" value="OYR26312.1"/>
    <property type="molecule type" value="Genomic_DNA"/>
</dbReference>
<reference evidence="1 2" key="1">
    <citation type="submission" date="2017-07" db="EMBL/GenBank/DDBJ databases">
        <title>Draft genome of Ochrobactrum lupini type strain LUP21.</title>
        <authorList>
            <person name="Krzyzanowska D.M."/>
            <person name="Jafra S."/>
        </authorList>
    </citation>
    <scope>NUCLEOTIDE SEQUENCE [LARGE SCALE GENOMIC DNA]</scope>
    <source>
        <strain evidence="1 2">LUP21</strain>
    </source>
</reference>
<accession>A0A256GGQ6</accession>
<dbReference type="AlphaFoldDB" id="A0A256GGQ6"/>
<proteinExistence type="predicted"/>
<gene>
    <name evidence="1" type="ORF">CES86_3780</name>
</gene>
<comment type="caution">
    <text evidence="1">The sequence shown here is derived from an EMBL/GenBank/DDBJ whole genome shotgun (WGS) entry which is preliminary data.</text>
</comment>
<evidence type="ECO:0000313" key="2">
    <source>
        <dbReference type="Proteomes" id="UP000216363"/>
    </source>
</evidence>
<name>A0A256GGQ6_9HYPH</name>